<dbReference type="RefSeq" id="WP_219286214.1">
    <property type="nucleotide sequence ID" value="NZ_RPHB01000001.1"/>
</dbReference>
<proteinExistence type="predicted"/>
<accession>A0A951MBJ8</accession>
<dbReference type="CDD" id="cd00229">
    <property type="entry name" value="SGNH_hydrolase"/>
    <property type="match status" value="1"/>
</dbReference>
<gene>
    <name evidence="2" type="ORF">EGN73_00995</name>
</gene>
<reference evidence="2 3" key="1">
    <citation type="journal article" date="2020" name="Syst. Appl. Microbiol.">
        <title>Arthrospiribacter ruber gen. nov., sp. nov., a novel bacterium isolated from Arthrospira cultures.</title>
        <authorList>
            <person name="Waleron M."/>
            <person name="Misztak A."/>
            <person name="Waleron M.M."/>
            <person name="Furmaniak M."/>
            <person name="Mrozik A."/>
            <person name="Waleron K."/>
        </authorList>
    </citation>
    <scope>NUCLEOTIDE SEQUENCE [LARGE SCALE GENOMIC DNA]</scope>
    <source>
        <strain evidence="2 3">DPMB0001</strain>
    </source>
</reference>
<dbReference type="GO" id="GO:0016787">
    <property type="term" value="F:hydrolase activity"/>
    <property type="evidence" value="ECO:0007669"/>
    <property type="project" value="UniProtKB-KW"/>
</dbReference>
<keyword evidence="1" id="KW-1133">Transmembrane helix</keyword>
<sequence length="360" mass="41362">MAKYAALIRLFLWFFVLLYISIGSKDEFPYLFYPLRILVILMILVETAAICKKVFYGSFPDGLKNTILSLASFLVIFLVIDILFMFIPRTHGIGSTYANSIWFQYYWRPINSFGFRDKEPDLGKESILFVGDSFTAGYGIKSISDRYSDLVEEGNTRGLQSINLGLNGADTEREFEMMLDFVEETKVPVRKIVLQYFGNDIEDTAYELGLNITKTKPYAGDNFIVEYLARGTFFGNFVYWMFPKNGGETYEEFLKEAYQNEAVLEKHMEDLQGFVDYAESKEIELTVLVFPFLQEINESKHLYTDKITAFFEEKGVSVLDVGEMVADLPLRKRIVNYSDTHPSATVHQKLADALINQINN</sequence>
<protein>
    <submittedName>
        <fullName evidence="2">SGNH/GDSL hydrolase family protein</fullName>
    </submittedName>
</protein>
<keyword evidence="3" id="KW-1185">Reference proteome</keyword>
<evidence type="ECO:0000313" key="3">
    <source>
        <dbReference type="Proteomes" id="UP000727490"/>
    </source>
</evidence>
<comment type="caution">
    <text evidence="2">The sequence shown here is derived from an EMBL/GenBank/DDBJ whole genome shotgun (WGS) entry which is preliminary data.</text>
</comment>
<feature type="transmembrane region" description="Helical" evidence="1">
    <location>
        <begin position="33"/>
        <end position="55"/>
    </location>
</feature>
<dbReference type="AlphaFoldDB" id="A0A951MBJ8"/>
<name>A0A951MBJ8_9BACT</name>
<dbReference type="Proteomes" id="UP000727490">
    <property type="component" value="Unassembled WGS sequence"/>
</dbReference>
<keyword evidence="1" id="KW-0812">Transmembrane</keyword>
<feature type="transmembrane region" description="Helical" evidence="1">
    <location>
        <begin position="67"/>
        <end position="87"/>
    </location>
</feature>
<evidence type="ECO:0000256" key="1">
    <source>
        <dbReference type="SAM" id="Phobius"/>
    </source>
</evidence>
<dbReference type="EMBL" id="RPHB01000001">
    <property type="protein sequence ID" value="MBW3466390.1"/>
    <property type="molecule type" value="Genomic_DNA"/>
</dbReference>
<evidence type="ECO:0000313" key="2">
    <source>
        <dbReference type="EMBL" id="MBW3466390.1"/>
    </source>
</evidence>
<keyword evidence="2" id="KW-0378">Hydrolase</keyword>
<organism evidence="2 3">
    <name type="scientific">Arthrospiribacter ruber</name>
    <dbReference type="NCBI Taxonomy" id="2487934"/>
    <lineage>
        <taxon>Bacteria</taxon>
        <taxon>Pseudomonadati</taxon>
        <taxon>Bacteroidota</taxon>
        <taxon>Cytophagia</taxon>
        <taxon>Cytophagales</taxon>
        <taxon>Cyclobacteriaceae</taxon>
        <taxon>Arthrospiribacter</taxon>
    </lineage>
</organism>
<keyword evidence="1" id="KW-0472">Membrane</keyword>